<organism evidence="2 3">
    <name type="scientific">Rhodoglobus aureus</name>
    <dbReference type="NCBI Taxonomy" id="191497"/>
    <lineage>
        <taxon>Bacteria</taxon>
        <taxon>Bacillati</taxon>
        <taxon>Actinomycetota</taxon>
        <taxon>Actinomycetes</taxon>
        <taxon>Micrococcales</taxon>
        <taxon>Microbacteriaceae</taxon>
        <taxon>Rhodoglobus</taxon>
    </lineage>
</organism>
<evidence type="ECO:0000313" key="2">
    <source>
        <dbReference type="EMBL" id="GAA1210057.1"/>
    </source>
</evidence>
<proteinExistence type="predicted"/>
<keyword evidence="3" id="KW-1185">Reference proteome</keyword>
<feature type="region of interest" description="Disordered" evidence="1">
    <location>
        <begin position="13"/>
        <end position="52"/>
    </location>
</feature>
<sequence>MLDCVEKIRFTGTRNGAVGADEEEGAAGDEDVDEGARSDETVGRCLRDAAGV</sequence>
<comment type="caution">
    <text evidence="2">The sequence shown here is derived from an EMBL/GenBank/DDBJ whole genome shotgun (WGS) entry which is preliminary data.</text>
</comment>
<name>A0ABN1VG80_9MICO</name>
<feature type="compositionally biased region" description="Basic and acidic residues" evidence="1">
    <location>
        <begin position="34"/>
        <end position="52"/>
    </location>
</feature>
<accession>A0ABN1VG80</accession>
<gene>
    <name evidence="2" type="ORF">GCM10009655_06480</name>
</gene>
<reference evidence="2 3" key="1">
    <citation type="journal article" date="2019" name="Int. J. Syst. Evol. Microbiol.">
        <title>The Global Catalogue of Microorganisms (GCM) 10K type strain sequencing project: providing services to taxonomists for standard genome sequencing and annotation.</title>
        <authorList>
            <consortium name="The Broad Institute Genomics Platform"/>
            <consortium name="The Broad Institute Genome Sequencing Center for Infectious Disease"/>
            <person name="Wu L."/>
            <person name="Ma J."/>
        </authorList>
    </citation>
    <scope>NUCLEOTIDE SEQUENCE [LARGE SCALE GENOMIC DNA]</scope>
    <source>
        <strain evidence="2 3">JCM 12762</strain>
    </source>
</reference>
<dbReference type="Proteomes" id="UP001500943">
    <property type="component" value="Unassembled WGS sequence"/>
</dbReference>
<evidence type="ECO:0000256" key="1">
    <source>
        <dbReference type="SAM" id="MobiDB-lite"/>
    </source>
</evidence>
<feature type="compositionally biased region" description="Acidic residues" evidence="1">
    <location>
        <begin position="20"/>
        <end position="33"/>
    </location>
</feature>
<protein>
    <submittedName>
        <fullName evidence="2">Uncharacterized protein</fullName>
    </submittedName>
</protein>
<dbReference type="EMBL" id="BAAAKW010000016">
    <property type="protein sequence ID" value="GAA1210057.1"/>
    <property type="molecule type" value="Genomic_DNA"/>
</dbReference>
<evidence type="ECO:0000313" key="3">
    <source>
        <dbReference type="Proteomes" id="UP001500943"/>
    </source>
</evidence>